<keyword evidence="2" id="KW-1133">Transmembrane helix</keyword>
<reference evidence="4" key="1">
    <citation type="submission" date="2016-02" db="EMBL/GenBank/DDBJ databases">
        <title>Draft genome sequence of Microdochium bolleyi, a fungal endophyte of beachgrass.</title>
        <authorList>
            <consortium name="DOE Joint Genome Institute"/>
            <person name="David A.S."/>
            <person name="May G."/>
            <person name="Haridas S."/>
            <person name="Lim J."/>
            <person name="Wang M."/>
            <person name="Labutti K."/>
            <person name="Lipzen A."/>
            <person name="Barry K."/>
            <person name="Grigoriev I.V."/>
        </authorList>
    </citation>
    <scope>NUCLEOTIDE SEQUENCE [LARGE SCALE GENOMIC DNA]</scope>
    <source>
        <strain evidence="4">J235TASD1</strain>
    </source>
</reference>
<dbReference type="Proteomes" id="UP000070501">
    <property type="component" value="Unassembled WGS sequence"/>
</dbReference>
<keyword evidence="4" id="KW-1185">Reference proteome</keyword>
<dbReference type="EMBL" id="KQ964262">
    <property type="protein sequence ID" value="KXJ87480.1"/>
    <property type="molecule type" value="Genomic_DNA"/>
</dbReference>
<protein>
    <submittedName>
        <fullName evidence="3">Uncharacterized protein</fullName>
    </submittedName>
</protein>
<dbReference type="InParanoid" id="A0A136IRB7"/>
<evidence type="ECO:0000256" key="1">
    <source>
        <dbReference type="SAM" id="MobiDB-lite"/>
    </source>
</evidence>
<keyword evidence="2" id="KW-0472">Membrane</keyword>
<keyword evidence="2" id="KW-0812">Transmembrane</keyword>
<name>A0A136IRB7_9PEZI</name>
<organism evidence="3 4">
    <name type="scientific">Microdochium bolleyi</name>
    <dbReference type="NCBI Taxonomy" id="196109"/>
    <lineage>
        <taxon>Eukaryota</taxon>
        <taxon>Fungi</taxon>
        <taxon>Dikarya</taxon>
        <taxon>Ascomycota</taxon>
        <taxon>Pezizomycotina</taxon>
        <taxon>Sordariomycetes</taxon>
        <taxon>Xylariomycetidae</taxon>
        <taxon>Xylariales</taxon>
        <taxon>Microdochiaceae</taxon>
        <taxon>Microdochium</taxon>
    </lineage>
</organism>
<evidence type="ECO:0000313" key="4">
    <source>
        <dbReference type="Proteomes" id="UP000070501"/>
    </source>
</evidence>
<evidence type="ECO:0000256" key="2">
    <source>
        <dbReference type="SAM" id="Phobius"/>
    </source>
</evidence>
<evidence type="ECO:0000313" key="3">
    <source>
        <dbReference type="EMBL" id="KXJ87480.1"/>
    </source>
</evidence>
<dbReference type="AlphaFoldDB" id="A0A136IRB7"/>
<proteinExistence type="predicted"/>
<dbReference type="OrthoDB" id="4740910at2759"/>
<accession>A0A136IRB7</accession>
<dbReference type="STRING" id="196109.A0A136IRB7"/>
<feature type="region of interest" description="Disordered" evidence="1">
    <location>
        <begin position="135"/>
        <end position="186"/>
    </location>
</feature>
<feature type="transmembrane region" description="Helical" evidence="2">
    <location>
        <begin position="105"/>
        <end position="130"/>
    </location>
</feature>
<feature type="compositionally biased region" description="Low complexity" evidence="1">
    <location>
        <begin position="153"/>
        <end position="184"/>
    </location>
</feature>
<gene>
    <name evidence="3" type="ORF">Micbo1qcDRAFT_208103</name>
</gene>
<sequence>MAHLQEKFAPIYDDLPEVVTAAHWSSPTSTQVSPGASGAAEKIVALDSSDKEVVDGASPSAISSLVNAAKAELAATHDGDGDTELGNGDLARTKKTICGMPARTFWIVLVLVVLVVAAAVGGGVGGGLAAGRGKAGDGGSGGLTVAPGAESNVPASSTTTPPASVTQGSTSASPSTTASSTSSTVHLPSATSNRFFFQAFRDPNFSGPSTSAIKAEGALALPFNSSSYVWQRNGTTCCTTFCIGKSWVGWWCEDKTQSKASKLFDNIEISCSGEASEENSVAKCAS</sequence>